<feature type="binding site" evidence="5">
    <location>
        <position position="44"/>
    </location>
    <ligand>
        <name>pyruvate</name>
        <dbReference type="ChEBI" id="CHEBI:15361"/>
    </ligand>
</feature>
<dbReference type="CDD" id="cd00408">
    <property type="entry name" value="DHDPS-like"/>
    <property type="match status" value="1"/>
</dbReference>
<dbReference type="PANTHER" id="PTHR12128">
    <property type="entry name" value="DIHYDRODIPICOLINATE SYNTHASE"/>
    <property type="match status" value="1"/>
</dbReference>
<evidence type="ECO:0000256" key="1">
    <source>
        <dbReference type="ARBA" id="ARBA00007592"/>
    </source>
</evidence>
<gene>
    <name evidence="6" type="ORF">BA1DRAFT_01724</name>
</gene>
<evidence type="ECO:0000256" key="2">
    <source>
        <dbReference type="ARBA" id="ARBA00023239"/>
    </source>
</evidence>
<dbReference type="AlphaFoldDB" id="A0A022PJM7"/>
<protein>
    <submittedName>
        <fullName evidence="6">Dihydrodipicolinate synthase/N-acetylneuraminate lyase</fullName>
        <ecNumber evidence="6">4.3.3.7</ecNumber>
    </submittedName>
</protein>
<reference evidence="6 7" key="1">
    <citation type="submission" date="2014-03" db="EMBL/GenBank/DDBJ databases">
        <title>Draft Genome of Photorhabdus luminescens BA1, an Egyptian Isolate.</title>
        <authorList>
            <person name="Ghazal S."/>
            <person name="Hurst S.G.IV."/>
            <person name="Morris K."/>
            <person name="Thomas K."/>
            <person name="Tisa L.S."/>
        </authorList>
    </citation>
    <scope>NUCLEOTIDE SEQUENCE [LARGE SCALE GENOMIC DNA]</scope>
    <source>
        <strain evidence="6 7">BA1</strain>
    </source>
</reference>
<dbReference type="PATRIC" id="fig|1393736.3.peg.1737"/>
<name>A0A022PJM7_9GAMM</name>
<dbReference type="Gene3D" id="3.20.20.70">
    <property type="entry name" value="Aldolase class I"/>
    <property type="match status" value="1"/>
</dbReference>
<dbReference type="EMBL" id="JFGV01000020">
    <property type="protein sequence ID" value="EYU15719.1"/>
    <property type="molecule type" value="Genomic_DNA"/>
</dbReference>
<dbReference type="PRINTS" id="PR00146">
    <property type="entry name" value="DHPICSNTHASE"/>
</dbReference>
<dbReference type="EC" id="4.3.3.7" evidence="6"/>
<organism evidence="6 7">
    <name type="scientific">Photorhabdus aegyptia</name>
    <dbReference type="NCBI Taxonomy" id="2805098"/>
    <lineage>
        <taxon>Bacteria</taxon>
        <taxon>Pseudomonadati</taxon>
        <taxon>Pseudomonadota</taxon>
        <taxon>Gammaproteobacteria</taxon>
        <taxon>Enterobacterales</taxon>
        <taxon>Morganellaceae</taxon>
        <taxon>Photorhabdus</taxon>
    </lineage>
</organism>
<dbReference type="InterPro" id="IPR002220">
    <property type="entry name" value="DapA-like"/>
</dbReference>
<sequence length="297" mass="31868">MFTGLSAFPLTPVYDNKVDEKTFISLIENLVEAGVDSIGALGSTGSYAYLTLSERARVARLAVEHANSIPVMVSIGALRVTDILSLAENAQHAGVSAVMLAPVSYQRPTPDEVYSLYEEVSRHLSVPLCVYDNPATTGFEFSDELLINIASLPSVSSLKLARLPQELSLATQQVNALRSRLPDHVSLGISGDWQAATGLCAECDVWFSVIGGLFPRTALAITHAAKNNDTKTVQMLSAALEPVWRLFKTYGSLRVTAAAAELLGKVTAPCLPFPLKSLSGQPRDQLGAILEDLKNLI</sequence>
<proteinExistence type="inferred from homology"/>
<evidence type="ECO:0000256" key="3">
    <source>
        <dbReference type="PIRNR" id="PIRNR001365"/>
    </source>
</evidence>
<keyword evidence="2 3" id="KW-0456">Lyase</keyword>
<comment type="similarity">
    <text evidence="1 3">Belongs to the DapA family.</text>
</comment>
<dbReference type="SUPFAM" id="SSF51569">
    <property type="entry name" value="Aldolase"/>
    <property type="match status" value="1"/>
</dbReference>
<accession>A0A022PJM7</accession>
<dbReference type="RefSeq" id="WP_036777895.1">
    <property type="nucleotide sequence ID" value="NZ_CAWLTM010000095.1"/>
</dbReference>
<evidence type="ECO:0000313" key="7">
    <source>
        <dbReference type="Proteomes" id="UP000023464"/>
    </source>
</evidence>
<dbReference type="Pfam" id="PF00701">
    <property type="entry name" value="DHDPS"/>
    <property type="match status" value="1"/>
</dbReference>
<dbReference type="GO" id="GO:0008840">
    <property type="term" value="F:4-hydroxy-tetrahydrodipicolinate synthase activity"/>
    <property type="evidence" value="ECO:0007669"/>
    <property type="project" value="UniProtKB-EC"/>
</dbReference>
<evidence type="ECO:0000256" key="4">
    <source>
        <dbReference type="PIRSR" id="PIRSR001365-1"/>
    </source>
</evidence>
<dbReference type="InterPro" id="IPR013785">
    <property type="entry name" value="Aldolase_TIM"/>
</dbReference>
<evidence type="ECO:0000256" key="5">
    <source>
        <dbReference type="PIRSR" id="PIRSR001365-2"/>
    </source>
</evidence>
<keyword evidence="7" id="KW-1185">Reference proteome</keyword>
<dbReference type="GO" id="GO:0005829">
    <property type="term" value="C:cytosol"/>
    <property type="evidence" value="ECO:0007669"/>
    <property type="project" value="TreeGrafter"/>
</dbReference>
<feature type="active site" description="Schiff-base intermediate with substrate" evidence="4">
    <location>
        <position position="159"/>
    </location>
</feature>
<dbReference type="PIRSF" id="PIRSF001365">
    <property type="entry name" value="DHDPS"/>
    <property type="match status" value="1"/>
</dbReference>
<feature type="active site" description="Proton donor/acceptor" evidence="4">
    <location>
        <position position="131"/>
    </location>
</feature>
<comment type="caution">
    <text evidence="6">The sequence shown here is derived from an EMBL/GenBank/DDBJ whole genome shotgun (WGS) entry which is preliminary data.</text>
</comment>
<dbReference type="Proteomes" id="UP000023464">
    <property type="component" value="Unassembled WGS sequence"/>
</dbReference>
<dbReference type="SMART" id="SM01130">
    <property type="entry name" value="DHDPS"/>
    <property type="match status" value="1"/>
</dbReference>
<dbReference type="PANTHER" id="PTHR12128:SF66">
    <property type="entry name" value="4-HYDROXY-2-OXOGLUTARATE ALDOLASE, MITOCHONDRIAL"/>
    <property type="match status" value="1"/>
</dbReference>
<evidence type="ECO:0000313" key="6">
    <source>
        <dbReference type="EMBL" id="EYU15719.1"/>
    </source>
</evidence>